<dbReference type="SMART" id="SM00922">
    <property type="entry name" value="MR_MLE"/>
    <property type="match status" value="1"/>
</dbReference>
<dbReference type="GO" id="GO:0016052">
    <property type="term" value="P:carbohydrate catabolic process"/>
    <property type="evidence" value="ECO:0007669"/>
    <property type="project" value="TreeGrafter"/>
</dbReference>
<feature type="domain" description="Mandelate racemase/muconate lactonizing enzyme C-terminal" evidence="4">
    <location>
        <begin position="148"/>
        <end position="245"/>
    </location>
</feature>
<comment type="cofactor">
    <cofactor evidence="1">
        <name>Mg(2+)</name>
        <dbReference type="ChEBI" id="CHEBI:18420"/>
    </cofactor>
</comment>
<dbReference type="InterPro" id="IPR046945">
    <property type="entry name" value="RHMD-like"/>
</dbReference>
<dbReference type="InterPro" id="IPR013341">
    <property type="entry name" value="Mandelate_racemase_N_dom"/>
</dbReference>
<dbReference type="InterPro" id="IPR036849">
    <property type="entry name" value="Enolase-like_C_sf"/>
</dbReference>
<dbReference type="Gene3D" id="3.20.20.120">
    <property type="entry name" value="Enolase-like C-terminal domain"/>
    <property type="match status" value="1"/>
</dbReference>
<evidence type="ECO:0000313" key="6">
    <source>
        <dbReference type="Proteomes" id="UP000708298"/>
    </source>
</evidence>
<reference evidence="5" key="1">
    <citation type="journal article" date="2021" name="Microorganisms">
        <title>Acidisoma silvae sp. nov. and Acidisomacellulosilytica sp. nov., Two Acidophilic Bacteria Isolated from Decaying Wood, Hydrolyzing Cellulose and Producing Poly-3-hydroxybutyrate.</title>
        <authorList>
            <person name="Mieszkin S."/>
            <person name="Pouder E."/>
            <person name="Uroz S."/>
            <person name="Simon-Colin C."/>
            <person name="Alain K."/>
        </authorList>
    </citation>
    <scope>NUCLEOTIDE SEQUENCE</scope>
    <source>
        <strain evidence="5">HW T2.11</strain>
    </source>
</reference>
<dbReference type="SUPFAM" id="SSF51604">
    <property type="entry name" value="Enolase C-terminal domain-like"/>
    <property type="match status" value="1"/>
</dbReference>
<evidence type="ECO:0000313" key="5">
    <source>
        <dbReference type="EMBL" id="MCB8878037.1"/>
    </source>
</evidence>
<dbReference type="RefSeq" id="WP_227323681.1">
    <property type="nucleotide sequence ID" value="NZ_JAESVB010000022.1"/>
</dbReference>
<evidence type="ECO:0000259" key="4">
    <source>
        <dbReference type="SMART" id="SM00922"/>
    </source>
</evidence>
<dbReference type="PANTHER" id="PTHR13794">
    <property type="entry name" value="ENOLASE SUPERFAMILY, MANDELATE RACEMASE"/>
    <property type="match status" value="1"/>
</dbReference>
<dbReference type="AlphaFoldDB" id="A0A963YX92"/>
<sequence>MKIKTIECFRLRAPVKEVRGGSSGWVTSRSAVFVKVTTDDGLIGWGEAGQTGPTIIVKHLIEQVIAPIYIEANPFDAEVLWERAYLQTRDYGQKGQVIGAISGLDIALYDIMGKAAGQPIHRLIGGRMRASVPTYATGLWYRKDGDSVEALVEEAMRFKMRGFRAMKVKVGLGDLRYDVARIGALRKALGDEIELMIDANHAFNVSTAIEFGRRVEEFDIAWLEEPTIPEDIDGYAHIRQMLRMPIAGGECDFTRFGFRHLVSRQAIDIAQPDICGSGGFTELKKIAAITNAFGVGLIPHVWNSIIGVVASLHLVASLPDCPSTANPKPFRQQSGIEFDRSENPLRDSFADGVLDFSDGYLAVPSRPGLGIELDVQQLEPWIEQDDHEKLSVVYGR</sequence>
<dbReference type="SFLD" id="SFLDG00179">
    <property type="entry name" value="mandelate_racemase"/>
    <property type="match status" value="1"/>
</dbReference>
<dbReference type="GO" id="GO:0000287">
    <property type="term" value="F:magnesium ion binding"/>
    <property type="evidence" value="ECO:0007669"/>
    <property type="project" value="TreeGrafter"/>
</dbReference>
<accession>A0A963YX92</accession>
<evidence type="ECO:0000256" key="1">
    <source>
        <dbReference type="ARBA" id="ARBA00001946"/>
    </source>
</evidence>
<dbReference type="InterPro" id="IPR029017">
    <property type="entry name" value="Enolase-like_N"/>
</dbReference>
<dbReference type="SFLD" id="SFLDS00001">
    <property type="entry name" value="Enolase"/>
    <property type="match status" value="1"/>
</dbReference>
<dbReference type="GO" id="GO:0009063">
    <property type="term" value="P:amino acid catabolic process"/>
    <property type="evidence" value="ECO:0007669"/>
    <property type="project" value="InterPro"/>
</dbReference>
<dbReference type="GO" id="GO:0016836">
    <property type="term" value="F:hydro-lyase activity"/>
    <property type="evidence" value="ECO:0007669"/>
    <property type="project" value="TreeGrafter"/>
</dbReference>
<evidence type="ECO:0000256" key="2">
    <source>
        <dbReference type="ARBA" id="ARBA00022723"/>
    </source>
</evidence>
<protein>
    <submittedName>
        <fullName evidence="5">Mandelate racemase/muconate lactonizing enzyme family protein</fullName>
    </submittedName>
</protein>
<dbReference type="InterPro" id="IPR013342">
    <property type="entry name" value="Mandelate_racemase_C"/>
</dbReference>
<dbReference type="Gene3D" id="3.30.390.10">
    <property type="entry name" value="Enolase-like, N-terminal domain"/>
    <property type="match status" value="1"/>
</dbReference>
<dbReference type="EMBL" id="JAESVB010000022">
    <property type="protein sequence ID" value="MCB8878037.1"/>
    <property type="molecule type" value="Genomic_DNA"/>
</dbReference>
<dbReference type="InterPro" id="IPR029065">
    <property type="entry name" value="Enolase_C-like"/>
</dbReference>
<keyword evidence="2" id="KW-0479">Metal-binding</keyword>
<proteinExistence type="predicted"/>
<dbReference type="InterPro" id="IPR018110">
    <property type="entry name" value="Mandel_Rmase/mucon_lact_enz_CS"/>
</dbReference>
<name>A0A963YX92_9PROT</name>
<keyword evidence="3" id="KW-0460">Magnesium</keyword>
<keyword evidence="6" id="KW-1185">Reference proteome</keyword>
<comment type="caution">
    <text evidence="5">The sequence shown here is derived from an EMBL/GenBank/DDBJ whole genome shotgun (WGS) entry which is preliminary data.</text>
</comment>
<organism evidence="5 6">
    <name type="scientific">Acidisoma silvae</name>
    <dbReference type="NCBI Taxonomy" id="2802396"/>
    <lineage>
        <taxon>Bacteria</taxon>
        <taxon>Pseudomonadati</taxon>
        <taxon>Pseudomonadota</taxon>
        <taxon>Alphaproteobacteria</taxon>
        <taxon>Acetobacterales</taxon>
        <taxon>Acidocellaceae</taxon>
        <taxon>Acidisoma</taxon>
    </lineage>
</organism>
<dbReference type="CDD" id="cd03316">
    <property type="entry name" value="MR_like"/>
    <property type="match status" value="1"/>
</dbReference>
<reference evidence="5" key="2">
    <citation type="submission" date="2021-01" db="EMBL/GenBank/DDBJ databases">
        <authorList>
            <person name="Mieszkin S."/>
            <person name="Pouder E."/>
            <person name="Alain K."/>
        </authorList>
    </citation>
    <scope>NUCLEOTIDE SEQUENCE</scope>
    <source>
        <strain evidence="5">HW T2.11</strain>
    </source>
</reference>
<dbReference type="SUPFAM" id="SSF54826">
    <property type="entry name" value="Enolase N-terminal domain-like"/>
    <property type="match status" value="1"/>
</dbReference>
<gene>
    <name evidence="5" type="ORF">ASILVAE211_22800</name>
</gene>
<dbReference type="PANTHER" id="PTHR13794:SF58">
    <property type="entry name" value="MITOCHONDRIAL ENOLASE SUPERFAMILY MEMBER 1"/>
    <property type="match status" value="1"/>
</dbReference>
<dbReference type="Pfam" id="PF02746">
    <property type="entry name" value="MR_MLE_N"/>
    <property type="match status" value="1"/>
</dbReference>
<dbReference type="Proteomes" id="UP000708298">
    <property type="component" value="Unassembled WGS sequence"/>
</dbReference>
<evidence type="ECO:0000256" key="3">
    <source>
        <dbReference type="ARBA" id="ARBA00022842"/>
    </source>
</evidence>
<dbReference type="PROSITE" id="PS00909">
    <property type="entry name" value="MR_MLE_2"/>
    <property type="match status" value="1"/>
</dbReference>
<dbReference type="PROSITE" id="PS00908">
    <property type="entry name" value="MR_MLE_1"/>
    <property type="match status" value="1"/>
</dbReference>
<dbReference type="Pfam" id="PF13378">
    <property type="entry name" value="MR_MLE_C"/>
    <property type="match status" value="1"/>
</dbReference>